<dbReference type="PANTHER" id="PTHR45749:SF21">
    <property type="entry name" value="DUF4371 DOMAIN-CONTAINING PROTEIN"/>
    <property type="match status" value="1"/>
</dbReference>
<evidence type="ECO:0000313" key="1">
    <source>
        <dbReference type="EMBL" id="GBM06976.1"/>
    </source>
</evidence>
<dbReference type="PANTHER" id="PTHR45749">
    <property type="match status" value="1"/>
</dbReference>
<keyword evidence="2" id="KW-1185">Reference proteome</keyword>
<reference evidence="1 2" key="1">
    <citation type="journal article" date="2019" name="Sci. Rep.">
        <title>Orb-weaving spider Araneus ventricosus genome elucidates the spidroin gene catalogue.</title>
        <authorList>
            <person name="Kono N."/>
            <person name="Nakamura H."/>
            <person name="Ohtoshi R."/>
            <person name="Moran D.A.P."/>
            <person name="Shinohara A."/>
            <person name="Yoshida Y."/>
            <person name="Fujiwara M."/>
            <person name="Mori M."/>
            <person name="Tomita M."/>
            <person name="Arakawa K."/>
        </authorList>
    </citation>
    <scope>NUCLEOTIDE SEQUENCE [LARGE SCALE GENOMIC DNA]</scope>
</reference>
<accession>A0A4Y2CSR6</accession>
<gene>
    <name evidence="1" type="ORF">AVEN_239676_1</name>
</gene>
<dbReference type="EMBL" id="BGPR01000236">
    <property type="protein sequence ID" value="GBM06976.1"/>
    <property type="molecule type" value="Genomic_DNA"/>
</dbReference>
<dbReference type="AlphaFoldDB" id="A0A4Y2CSR6"/>
<comment type="caution">
    <text evidence="1">The sequence shown here is derived from an EMBL/GenBank/DDBJ whole genome shotgun (WGS) entry which is preliminary data.</text>
</comment>
<dbReference type="OrthoDB" id="6437147at2759"/>
<organism evidence="1 2">
    <name type="scientific">Araneus ventricosus</name>
    <name type="common">Orbweaver spider</name>
    <name type="synonym">Epeira ventricosa</name>
    <dbReference type="NCBI Taxonomy" id="182803"/>
    <lineage>
        <taxon>Eukaryota</taxon>
        <taxon>Metazoa</taxon>
        <taxon>Ecdysozoa</taxon>
        <taxon>Arthropoda</taxon>
        <taxon>Chelicerata</taxon>
        <taxon>Arachnida</taxon>
        <taxon>Araneae</taxon>
        <taxon>Araneomorphae</taxon>
        <taxon>Entelegynae</taxon>
        <taxon>Araneoidea</taxon>
        <taxon>Araneidae</taxon>
        <taxon>Araneus</taxon>
    </lineage>
</organism>
<evidence type="ECO:0000313" key="2">
    <source>
        <dbReference type="Proteomes" id="UP000499080"/>
    </source>
</evidence>
<sequence length="138" mass="14939">MNFLILRPLAIAHRALAPPLLRHCISVTEQVSLCVRYVTQGDRSFSLIEDFLEFFSIKTATGRNLGNHILNALSSLGVNCSKLCGQGYDGASSMSGCFNGVQAVIKETNLVALYVHCSSHSLNLALMHASMSKPSEIV</sequence>
<proteinExistence type="predicted"/>
<name>A0A4Y2CSR6_ARAVE</name>
<protein>
    <submittedName>
        <fullName evidence="1">Uncharacterized protein</fullName>
    </submittedName>
</protein>
<dbReference type="Proteomes" id="UP000499080">
    <property type="component" value="Unassembled WGS sequence"/>
</dbReference>